<protein>
    <recommendedName>
        <fullName evidence="1">Dermonecrotic toxin N-terminal domain-containing protein</fullName>
    </recommendedName>
</protein>
<evidence type="ECO:0000313" key="2">
    <source>
        <dbReference type="EMBL" id="RDL14514.1"/>
    </source>
</evidence>
<accession>A0A370S4B9</accession>
<dbReference type="Proteomes" id="UP000255365">
    <property type="component" value="Unassembled WGS sequence"/>
</dbReference>
<comment type="caution">
    <text evidence="2">The sequence shown here is derived from an EMBL/GenBank/DDBJ whole genome shotgun (WGS) entry which is preliminary data.</text>
</comment>
<evidence type="ECO:0000259" key="1">
    <source>
        <dbReference type="Pfam" id="PF20178"/>
    </source>
</evidence>
<proteinExistence type="predicted"/>
<feature type="domain" description="Dermonecrotic toxin N-terminal" evidence="1">
    <location>
        <begin position="809"/>
        <end position="1032"/>
    </location>
</feature>
<sequence length="1600" mass="178114">MMTEPASPLLFPETLNFPALWRQLGKTHNLNAKDFTWLGHVKLATQALRSRQTPPMLAQSIHIHAGTAPSVTLAGCFILSETPDDRGAILYTPYDGIKKYESLATLKKQLEKRLKDAEEDDLLLAFIALGQRRDIVEQRQRTLTFETIEGDIFDQQKAQILASQQRNAQATLDELKRLPSLTSMLETLLNGLLNIRLPHINQALTRVTFYLDAALGSANAASPTQSVRHWHDSISLSDAVLMVYRNQGWPTDQMHEFSHPGRAPFDRDQAVWEEALDAVAGKLQVLLFQQLQHYWQAPAEAGSPRNAFFSAVLQEQARADLMIKREGAILSADKFAVLHQMIQPDALPAGRPTIENVRIWEYQPEYVELAGSLMISHIDACLYTPTHGLQVLKDYPDLRDTVLSKFGARGHQDEFYGLLSMQERNRFIGFNRPNVTGESLGGEPFKVLCEAIITKQRQNIAYALQVFRQSDGGVDIHSLFDKALDIRAMLHERLLTLDAGERWSTRPVLTGVQQPSEVLAHKATRIADTCDLENIVLTGTFRGQPTATEAEQRRYLDTLKGRLSNVLVSGVTHEAQLRVMSGSLTVPEQAIVDTVFNNAQPSRDDRRSLNGFRPDAWSITLRSAGVAQALALAHCFLLTERGGLDDLYSGRAVLWTPAQGLEVFASIGAARLALEHRLKDKLDRLTLLENLLPQQRRFHNEYTLGALRLIEDNVLLERVQSGIEHFLARCNQLRQRIKTASKLKAAFDVVVKTPIDTNLERSVYLANAIRQQQSLPAWMGMAPVQEQQLYLELLEQWRHSVVDQQDYLSGLPSLPEYVGQRLQSLLDSRFPGSALDPQNIEITPNLALAGPARPLTEFALNHFNIGQGTGFKVASKTTRRLPAGLDQSAVRQLLLSLDIPTTFTAKITAALSPGHAQATARRQRFYRQLPWQLLQHAQGLKMQQQLSASAFDHLCQVLDMPDGLARKTVDGAHAIVSPLSLFKTAGAVAVETLGMYLIGPGGGHTGPLVLYSPYGEEVLREFADSASVIAAINTPGRFQDLLIRRLPQAQQSVFATLLQSSAGTTSEFTLSSTPINGNVLHRFFTDNLKLLPQLLSCQLQRDAQADWDTAKALFNRGISLSASLLPGKVSYLTFLWQAYKDFKHSAEGLQDHHWPQALKSFISGAAQMISLGRLKLEGTAPITDVPAPPTAQAAPSWSQIRTTSPLRTELQPFEATDVALQDLRHVPQTGLYEDLLSKRTYAPIAGKVNRVEQPGPVWQMVSDLAPGPSLVQSGSRLLLAPDQNAAHYGKVMSILSRADDIEANRRALLNIEAIGMKEIQRLHPYKARQIQQAIDIARFYAFNSLHNLAQLKANVPGSRLDGFLKVFFGVTAVDKNLLGKVHKAIVPICEALVDPSDDLMNTERFVVGSNIYKSSVSAFVLIKDERKMVHFTEHFFDPNLAYYQEHLSEPFNIEGHAQAATLIHEFSHQYSGTEDFALLEARRPFPDLINTITVFGRDLRDSLEEFRNTALSLQTSRQALFARESNQRGVFVDLDKVPDGKHIGKEILRLTSSPNMDEARNAFYNRISADARIDIILHNADSLALLICEMGRQLDPVPAP</sequence>
<dbReference type="GO" id="GO:0008237">
    <property type="term" value="F:metallopeptidase activity"/>
    <property type="evidence" value="ECO:0007669"/>
    <property type="project" value="InterPro"/>
</dbReference>
<name>A0A370S4B9_PSEJE</name>
<organism evidence="2 3">
    <name type="scientific">Pseudomonas jessenii</name>
    <dbReference type="NCBI Taxonomy" id="77298"/>
    <lineage>
        <taxon>Bacteria</taxon>
        <taxon>Pseudomonadati</taxon>
        <taxon>Pseudomonadota</taxon>
        <taxon>Gammaproteobacteria</taxon>
        <taxon>Pseudomonadales</taxon>
        <taxon>Pseudomonadaceae</taxon>
        <taxon>Pseudomonas</taxon>
    </lineage>
</organism>
<dbReference type="EMBL" id="QRAV01000019">
    <property type="protein sequence ID" value="RDL14514.1"/>
    <property type="molecule type" value="Genomic_DNA"/>
</dbReference>
<reference evidence="2 3" key="1">
    <citation type="submission" date="2018-07" db="EMBL/GenBank/DDBJ databases">
        <title>Genome sequencing of rice bacterial endophytes.</title>
        <authorList>
            <person name="Venturi V."/>
        </authorList>
    </citation>
    <scope>NUCLEOTIDE SEQUENCE [LARGE SCALE GENOMIC DNA]</scope>
    <source>
        <strain evidence="2 3">E2333</strain>
    </source>
</reference>
<gene>
    <name evidence="2" type="ORF">DEU51_119105</name>
</gene>
<dbReference type="Gene3D" id="3.40.390.10">
    <property type="entry name" value="Collagenase (Catalytic Domain)"/>
    <property type="match status" value="1"/>
</dbReference>
<dbReference type="InterPro" id="IPR024079">
    <property type="entry name" value="MetalloPept_cat_dom_sf"/>
</dbReference>
<dbReference type="Pfam" id="PF20178">
    <property type="entry name" value="ToxA_N"/>
    <property type="match status" value="1"/>
</dbReference>
<evidence type="ECO:0000313" key="3">
    <source>
        <dbReference type="Proteomes" id="UP000255365"/>
    </source>
</evidence>
<dbReference type="InterPro" id="IPR046673">
    <property type="entry name" value="ToxA_N"/>
</dbReference>